<evidence type="ECO:0000313" key="2">
    <source>
        <dbReference type="Proteomes" id="UP000503129"/>
    </source>
</evidence>
<accession>A0A856MIU8</accession>
<evidence type="ECO:0000313" key="1">
    <source>
        <dbReference type="EMBL" id="QDL10110.1"/>
    </source>
</evidence>
<proteinExistence type="predicted"/>
<dbReference type="KEGG" id="bsen:DP114_21410"/>
<protein>
    <submittedName>
        <fullName evidence="1">Uncharacterized protein</fullName>
    </submittedName>
</protein>
<name>A0A856MIU8_9CYAN</name>
<sequence length="76" mass="9189">MEIEEIPDNCFEHYYFNKYVHSEPENQCKIFRHLDGAARVYLQDNNFTRKTSKLPDKKSYKKIKLWKIDTSFVVKA</sequence>
<dbReference type="EMBL" id="CP030118">
    <property type="protein sequence ID" value="QDL10110.1"/>
    <property type="molecule type" value="Genomic_DNA"/>
</dbReference>
<keyword evidence="2" id="KW-1185">Reference proteome</keyword>
<dbReference type="Proteomes" id="UP000503129">
    <property type="component" value="Chromosome"/>
</dbReference>
<gene>
    <name evidence="1" type="ORF">DP114_21410</name>
</gene>
<dbReference type="AlphaFoldDB" id="A0A856MIU8"/>
<organism evidence="1 2">
    <name type="scientific">Brasilonema sennae CENA114</name>
    <dbReference type="NCBI Taxonomy" id="415709"/>
    <lineage>
        <taxon>Bacteria</taxon>
        <taxon>Bacillati</taxon>
        <taxon>Cyanobacteriota</taxon>
        <taxon>Cyanophyceae</taxon>
        <taxon>Nostocales</taxon>
        <taxon>Scytonemataceae</taxon>
        <taxon>Brasilonema</taxon>
        <taxon>Bromeliae group (in: Brasilonema)</taxon>
    </lineage>
</organism>
<reference evidence="1 2" key="1">
    <citation type="submission" date="2018-06" db="EMBL/GenBank/DDBJ databases">
        <title>Comparative genomics of Brasilonema spp. strains.</title>
        <authorList>
            <person name="Alvarenga D.O."/>
            <person name="Fiore M.F."/>
            <person name="Varani A.M."/>
        </authorList>
    </citation>
    <scope>NUCLEOTIDE SEQUENCE [LARGE SCALE GENOMIC DNA]</scope>
    <source>
        <strain evidence="1 2">CENA114</strain>
    </source>
</reference>